<reference evidence="1" key="1">
    <citation type="submission" date="2016-01" db="EMBL/GenBank/DDBJ databases">
        <authorList>
            <person name="Peeters C."/>
        </authorList>
    </citation>
    <scope>NUCLEOTIDE SEQUENCE [LARGE SCALE GENOMIC DNA]</scope>
    <source>
        <strain evidence="1">LMG 22940</strain>
    </source>
</reference>
<gene>
    <name evidence="1" type="ORF">AWB68_05732</name>
</gene>
<evidence type="ECO:0000313" key="1">
    <source>
        <dbReference type="EMBL" id="SAL79854.1"/>
    </source>
</evidence>
<sequence length="191" mass="21084">MRDRLLEAVERDMTLDDKLLFASRAATASDLPSMQTAVRQATRISGPLDWREAGAYGDGLMSLTDMLREWLAGPHAAQVVDLTELAIAGAEKSLEQIDDSAGDVVPAIMELQAKLQEHLQFADELGSIGQTYRAKRNFIKLLATWLNRNKAKSDSWLRTKEMPCCGCWALDESMDKAQASIVAPRPSECVC</sequence>
<dbReference type="Proteomes" id="UP000054770">
    <property type="component" value="Unassembled WGS sequence"/>
</dbReference>
<dbReference type="EMBL" id="FCON02000087">
    <property type="protein sequence ID" value="SAL79854.1"/>
    <property type="molecule type" value="Genomic_DNA"/>
</dbReference>
<dbReference type="AlphaFoldDB" id="A0A158KFL6"/>
<keyword evidence="2" id="KW-1185">Reference proteome</keyword>
<name>A0A158KFL6_9BURK</name>
<evidence type="ECO:0000313" key="2">
    <source>
        <dbReference type="Proteomes" id="UP000054770"/>
    </source>
</evidence>
<proteinExistence type="predicted"/>
<organism evidence="1 2">
    <name type="scientific">Caballeronia choica</name>
    <dbReference type="NCBI Taxonomy" id="326476"/>
    <lineage>
        <taxon>Bacteria</taxon>
        <taxon>Pseudomonadati</taxon>
        <taxon>Pseudomonadota</taxon>
        <taxon>Betaproteobacteria</taxon>
        <taxon>Burkholderiales</taxon>
        <taxon>Burkholderiaceae</taxon>
        <taxon>Caballeronia</taxon>
    </lineage>
</organism>
<accession>A0A158KFL6</accession>
<protein>
    <submittedName>
        <fullName evidence="1">Uncharacterized protein</fullName>
    </submittedName>
</protein>
<comment type="caution">
    <text evidence="1">The sequence shown here is derived from an EMBL/GenBank/DDBJ whole genome shotgun (WGS) entry which is preliminary data.</text>
</comment>
<dbReference type="RefSeq" id="WP_235028547.1">
    <property type="nucleotide sequence ID" value="NZ_FCON02000087.1"/>
</dbReference>